<proteinExistence type="predicted"/>
<dbReference type="EMBL" id="CM042013">
    <property type="protein sequence ID" value="KAI3737092.1"/>
    <property type="molecule type" value="Genomic_DNA"/>
</dbReference>
<reference evidence="1 2" key="2">
    <citation type="journal article" date="2022" name="Mol. Ecol. Resour.">
        <title>The genomes of chicory, endive, great burdock and yacon provide insights into Asteraceae paleo-polyploidization history and plant inulin production.</title>
        <authorList>
            <person name="Fan W."/>
            <person name="Wang S."/>
            <person name="Wang H."/>
            <person name="Wang A."/>
            <person name="Jiang F."/>
            <person name="Liu H."/>
            <person name="Zhao H."/>
            <person name="Xu D."/>
            <person name="Zhang Y."/>
        </authorList>
    </citation>
    <scope>NUCLEOTIDE SEQUENCE [LARGE SCALE GENOMIC DNA]</scope>
    <source>
        <strain evidence="2">cv. Punajuju</strain>
        <tissue evidence="1">Leaves</tissue>
    </source>
</reference>
<reference evidence="2" key="1">
    <citation type="journal article" date="2022" name="Mol. Ecol. Resour.">
        <title>The genomes of chicory, endive, great burdock and yacon provide insights into Asteraceae palaeo-polyploidization history and plant inulin production.</title>
        <authorList>
            <person name="Fan W."/>
            <person name="Wang S."/>
            <person name="Wang H."/>
            <person name="Wang A."/>
            <person name="Jiang F."/>
            <person name="Liu H."/>
            <person name="Zhao H."/>
            <person name="Xu D."/>
            <person name="Zhang Y."/>
        </authorList>
    </citation>
    <scope>NUCLEOTIDE SEQUENCE [LARGE SCALE GENOMIC DNA]</scope>
    <source>
        <strain evidence="2">cv. Punajuju</strain>
    </source>
</reference>
<name>A0ACB9CS01_CICIN</name>
<evidence type="ECO:0000313" key="1">
    <source>
        <dbReference type="EMBL" id="KAI3737092.1"/>
    </source>
</evidence>
<accession>A0ACB9CS01</accession>
<organism evidence="1 2">
    <name type="scientific">Cichorium intybus</name>
    <name type="common">Chicory</name>
    <dbReference type="NCBI Taxonomy" id="13427"/>
    <lineage>
        <taxon>Eukaryota</taxon>
        <taxon>Viridiplantae</taxon>
        <taxon>Streptophyta</taxon>
        <taxon>Embryophyta</taxon>
        <taxon>Tracheophyta</taxon>
        <taxon>Spermatophyta</taxon>
        <taxon>Magnoliopsida</taxon>
        <taxon>eudicotyledons</taxon>
        <taxon>Gunneridae</taxon>
        <taxon>Pentapetalae</taxon>
        <taxon>asterids</taxon>
        <taxon>campanulids</taxon>
        <taxon>Asterales</taxon>
        <taxon>Asteraceae</taxon>
        <taxon>Cichorioideae</taxon>
        <taxon>Cichorieae</taxon>
        <taxon>Cichoriinae</taxon>
        <taxon>Cichorium</taxon>
    </lineage>
</organism>
<dbReference type="Proteomes" id="UP001055811">
    <property type="component" value="Linkage Group LG05"/>
</dbReference>
<gene>
    <name evidence="1" type="ORF">L2E82_27087</name>
</gene>
<evidence type="ECO:0000313" key="2">
    <source>
        <dbReference type="Proteomes" id="UP001055811"/>
    </source>
</evidence>
<sequence>MDSGDRIPCWSVFDKIKIIPSKPEALMAEINSGISSLEYAKATKLLNSPIPLLKDKKRNDDANPNSPSVYDVRRADEAYKAGLASLAAGDLEEASRSLNLALSKCPPHKVSAIDKLRSLISLTAQRLQKSPGLDD</sequence>
<comment type="caution">
    <text evidence="1">The sequence shown here is derived from an EMBL/GenBank/DDBJ whole genome shotgun (WGS) entry which is preliminary data.</text>
</comment>
<protein>
    <submittedName>
        <fullName evidence="1">Uncharacterized protein</fullName>
    </submittedName>
</protein>
<keyword evidence="2" id="KW-1185">Reference proteome</keyword>